<feature type="region of interest" description="Disordered" evidence="1">
    <location>
        <begin position="1"/>
        <end position="51"/>
    </location>
</feature>
<feature type="non-terminal residue" evidence="2">
    <location>
        <position position="51"/>
    </location>
</feature>
<feature type="non-terminal residue" evidence="2">
    <location>
        <position position="1"/>
    </location>
</feature>
<gene>
    <name evidence="2" type="ORF">P7K49_034851</name>
</gene>
<comment type="caution">
    <text evidence="2">The sequence shown here is derived from an EMBL/GenBank/DDBJ whole genome shotgun (WGS) entry which is preliminary data.</text>
</comment>
<proteinExistence type="predicted"/>
<reference evidence="2 3" key="1">
    <citation type="submission" date="2023-05" db="EMBL/GenBank/DDBJ databases">
        <title>B98-5 Cell Line De Novo Hybrid Assembly: An Optical Mapping Approach.</title>
        <authorList>
            <person name="Kananen K."/>
            <person name="Auerbach J.A."/>
            <person name="Kautto E."/>
            <person name="Blachly J.S."/>
        </authorList>
    </citation>
    <scope>NUCLEOTIDE SEQUENCE [LARGE SCALE GENOMIC DNA]</scope>
    <source>
        <strain evidence="2">B95-8</strain>
        <tissue evidence="2">Cell line</tissue>
    </source>
</reference>
<protein>
    <submittedName>
        <fullName evidence="2">Uncharacterized protein</fullName>
    </submittedName>
</protein>
<evidence type="ECO:0000313" key="3">
    <source>
        <dbReference type="Proteomes" id="UP001266305"/>
    </source>
</evidence>
<accession>A0ABQ9TWJ6</accession>
<evidence type="ECO:0000256" key="1">
    <source>
        <dbReference type="SAM" id="MobiDB-lite"/>
    </source>
</evidence>
<evidence type="ECO:0000313" key="2">
    <source>
        <dbReference type="EMBL" id="KAK2088944.1"/>
    </source>
</evidence>
<sequence>RANERNHTRPGSDVSGKKLGVAAEGERAETGRGTNGWNLPGPLATPRPRGG</sequence>
<dbReference type="Proteomes" id="UP001266305">
    <property type="component" value="Unassembled WGS sequence"/>
</dbReference>
<name>A0ABQ9TWJ6_SAGOE</name>
<organism evidence="2 3">
    <name type="scientific">Saguinus oedipus</name>
    <name type="common">Cotton-top tamarin</name>
    <name type="synonym">Oedipomidas oedipus</name>
    <dbReference type="NCBI Taxonomy" id="9490"/>
    <lineage>
        <taxon>Eukaryota</taxon>
        <taxon>Metazoa</taxon>
        <taxon>Chordata</taxon>
        <taxon>Craniata</taxon>
        <taxon>Vertebrata</taxon>
        <taxon>Euteleostomi</taxon>
        <taxon>Mammalia</taxon>
        <taxon>Eutheria</taxon>
        <taxon>Euarchontoglires</taxon>
        <taxon>Primates</taxon>
        <taxon>Haplorrhini</taxon>
        <taxon>Platyrrhini</taxon>
        <taxon>Cebidae</taxon>
        <taxon>Callitrichinae</taxon>
        <taxon>Saguinus</taxon>
    </lineage>
</organism>
<dbReference type="EMBL" id="JASSZA010000019">
    <property type="protein sequence ID" value="KAK2088944.1"/>
    <property type="molecule type" value="Genomic_DNA"/>
</dbReference>
<keyword evidence="3" id="KW-1185">Reference proteome</keyword>